<organism evidence="2 3">
    <name type="scientific">Corallincola platygyrae</name>
    <dbReference type="NCBI Taxonomy" id="1193278"/>
    <lineage>
        <taxon>Bacteria</taxon>
        <taxon>Pseudomonadati</taxon>
        <taxon>Pseudomonadota</taxon>
        <taxon>Gammaproteobacteria</taxon>
        <taxon>Alteromonadales</taxon>
        <taxon>Psychromonadaceae</taxon>
        <taxon>Corallincola</taxon>
    </lineage>
</organism>
<dbReference type="RefSeq" id="WP_345338951.1">
    <property type="nucleotide sequence ID" value="NZ_BAABLI010000008.1"/>
</dbReference>
<evidence type="ECO:0000256" key="1">
    <source>
        <dbReference type="SAM" id="SignalP"/>
    </source>
</evidence>
<name>A0ABW4XQW3_9GAMM</name>
<evidence type="ECO:0000313" key="2">
    <source>
        <dbReference type="EMBL" id="MFD2096658.1"/>
    </source>
</evidence>
<sequence length="104" mass="11183">MTRIKYLLSAVLVVAASSGVAVNYHSAPSLGEACACDMDSVAFDPSLPTSHPANRCSLQNKASNESWWAWLAGDSRSAEYHFIDLLELISSSSEPKKPIAPEKS</sequence>
<dbReference type="EMBL" id="JBHUHT010000012">
    <property type="protein sequence ID" value="MFD2096658.1"/>
    <property type="molecule type" value="Genomic_DNA"/>
</dbReference>
<proteinExistence type="predicted"/>
<gene>
    <name evidence="2" type="ORF">ACFSJ3_11740</name>
</gene>
<keyword evidence="3" id="KW-1185">Reference proteome</keyword>
<evidence type="ECO:0000313" key="3">
    <source>
        <dbReference type="Proteomes" id="UP001597380"/>
    </source>
</evidence>
<reference evidence="3" key="1">
    <citation type="journal article" date="2019" name="Int. J. Syst. Evol. Microbiol.">
        <title>The Global Catalogue of Microorganisms (GCM) 10K type strain sequencing project: providing services to taxonomists for standard genome sequencing and annotation.</title>
        <authorList>
            <consortium name="The Broad Institute Genomics Platform"/>
            <consortium name="The Broad Institute Genome Sequencing Center for Infectious Disease"/>
            <person name="Wu L."/>
            <person name="Ma J."/>
        </authorList>
    </citation>
    <scope>NUCLEOTIDE SEQUENCE [LARGE SCALE GENOMIC DNA]</scope>
    <source>
        <strain evidence="3">CGMCC 1.10992</strain>
    </source>
</reference>
<feature type="chain" id="PRO_5047109048" evidence="1">
    <location>
        <begin position="22"/>
        <end position="104"/>
    </location>
</feature>
<comment type="caution">
    <text evidence="2">The sequence shown here is derived from an EMBL/GenBank/DDBJ whole genome shotgun (WGS) entry which is preliminary data.</text>
</comment>
<protein>
    <submittedName>
        <fullName evidence="2">Uncharacterized protein</fullName>
    </submittedName>
</protein>
<accession>A0ABW4XQW3</accession>
<dbReference type="Proteomes" id="UP001597380">
    <property type="component" value="Unassembled WGS sequence"/>
</dbReference>
<keyword evidence="1" id="KW-0732">Signal</keyword>
<feature type="signal peptide" evidence="1">
    <location>
        <begin position="1"/>
        <end position="21"/>
    </location>
</feature>